<accession>A0A5C3LF20</accession>
<evidence type="ECO:0000313" key="1">
    <source>
        <dbReference type="EMBL" id="TFK31398.1"/>
    </source>
</evidence>
<dbReference type="EMBL" id="ML213761">
    <property type="protein sequence ID" value="TFK31398.1"/>
    <property type="molecule type" value="Genomic_DNA"/>
</dbReference>
<dbReference type="Proteomes" id="UP000308652">
    <property type="component" value="Unassembled WGS sequence"/>
</dbReference>
<keyword evidence="2" id="KW-1185">Reference proteome</keyword>
<dbReference type="AlphaFoldDB" id="A0A5C3LF20"/>
<proteinExistence type="predicted"/>
<gene>
    <name evidence="1" type="ORF">BDQ12DRAFT_694215</name>
</gene>
<reference evidence="1 2" key="1">
    <citation type="journal article" date="2019" name="Nat. Ecol. Evol.">
        <title>Megaphylogeny resolves global patterns of mushroom evolution.</title>
        <authorList>
            <person name="Varga T."/>
            <person name="Krizsan K."/>
            <person name="Foldi C."/>
            <person name="Dima B."/>
            <person name="Sanchez-Garcia M."/>
            <person name="Sanchez-Ramirez S."/>
            <person name="Szollosi G.J."/>
            <person name="Szarkandi J.G."/>
            <person name="Papp V."/>
            <person name="Albert L."/>
            <person name="Andreopoulos W."/>
            <person name="Angelini C."/>
            <person name="Antonin V."/>
            <person name="Barry K.W."/>
            <person name="Bougher N.L."/>
            <person name="Buchanan P."/>
            <person name="Buyck B."/>
            <person name="Bense V."/>
            <person name="Catcheside P."/>
            <person name="Chovatia M."/>
            <person name="Cooper J."/>
            <person name="Damon W."/>
            <person name="Desjardin D."/>
            <person name="Finy P."/>
            <person name="Geml J."/>
            <person name="Haridas S."/>
            <person name="Hughes K."/>
            <person name="Justo A."/>
            <person name="Karasinski D."/>
            <person name="Kautmanova I."/>
            <person name="Kiss B."/>
            <person name="Kocsube S."/>
            <person name="Kotiranta H."/>
            <person name="LaButti K.M."/>
            <person name="Lechner B.E."/>
            <person name="Liimatainen K."/>
            <person name="Lipzen A."/>
            <person name="Lukacs Z."/>
            <person name="Mihaltcheva S."/>
            <person name="Morgado L.N."/>
            <person name="Niskanen T."/>
            <person name="Noordeloos M.E."/>
            <person name="Ohm R.A."/>
            <person name="Ortiz-Santana B."/>
            <person name="Ovrebo C."/>
            <person name="Racz N."/>
            <person name="Riley R."/>
            <person name="Savchenko A."/>
            <person name="Shiryaev A."/>
            <person name="Soop K."/>
            <person name="Spirin V."/>
            <person name="Szebenyi C."/>
            <person name="Tomsovsky M."/>
            <person name="Tulloss R.E."/>
            <person name="Uehling J."/>
            <person name="Grigoriev I.V."/>
            <person name="Vagvolgyi C."/>
            <person name="Papp T."/>
            <person name="Martin F.M."/>
            <person name="Miettinen O."/>
            <person name="Hibbett D.S."/>
            <person name="Nagy L.G."/>
        </authorList>
    </citation>
    <scope>NUCLEOTIDE SEQUENCE [LARGE SCALE GENOMIC DNA]</scope>
    <source>
        <strain evidence="1 2">CBS 166.37</strain>
    </source>
</reference>
<organism evidence="1 2">
    <name type="scientific">Crucibulum laeve</name>
    <dbReference type="NCBI Taxonomy" id="68775"/>
    <lineage>
        <taxon>Eukaryota</taxon>
        <taxon>Fungi</taxon>
        <taxon>Dikarya</taxon>
        <taxon>Basidiomycota</taxon>
        <taxon>Agaricomycotina</taxon>
        <taxon>Agaricomycetes</taxon>
        <taxon>Agaricomycetidae</taxon>
        <taxon>Agaricales</taxon>
        <taxon>Agaricineae</taxon>
        <taxon>Nidulariaceae</taxon>
        <taxon>Crucibulum</taxon>
    </lineage>
</organism>
<sequence>MMHIVHAQPTKITRSNPYLLVLFLHAILVTQSFFPSSKPLRLVDPENVIYDGL</sequence>
<name>A0A5C3LF20_9AGAR</name>
<protein>
    <submittedName>
        <fullName evidence="1">Uncharacterized protein</fullName>
    </submittedName>
</protein>
<evidence type="ECO:0000313" key="2">
    <source>
        <dbReference type="Proteomes" id="UP000308652"/>
    </source>
</evidence>